<dbReference type="EnsemblPlants" id="OB03G26070.1">
    <property type="protein sequence ID" value="OB03G26070.1"/>
    <property type="gene ID" value="OB03G26070"/>
</dbReference>
<dbReference type="AlphaFoldDB" id="J3LNI1"/>
<keyword evidence="3" id="KW-1185">Reference proteome</keyword>
<sequence length="122" mass="13074">MPYRHVSDRALSPLPVPRIPRAAAIRGPIAAQPQEFAEPSTRRRFRRLSLSPPPSTTSPTCKGSTVASRVSCSSGNNGIFPPCLLPGFLGFPVVFVNFHLFKAIVRSPASSVVLGIRGGRLP</sequence>
<proteinExistence type="predicted"/>
<reference evidence="2" key="2">
    <citation type="submission" date="2013-04" db="UniProtKB">
        <authorList>
            <consortium name="EnsemblPlants"/>
        </authorList>
    </citation>
    <scope>IDENTIFICATION</scope>
</reference>
<protein>
    <submittedName>
        <fullName evidence="2">Uncharacterized protein</fullName>
    </submittedName>
</protein>
<evidence type="ECO:0000313" key="3">
    <source>
        <dbReference type="Proteomes" id="UP000006038"/>
    </source>
</evidence>
<evidence type="ECO:0000313" key="2">
    <source>
        <dbReference type="EnsemblPlants" id="OB03G26070.1"/>
    </source>
</evidence>
<accession>J3LNI1</accession>
<organism evidence="2">
    <name type="scientific">Oryza brachyantha</name>
    <name type="common">malo sina</name>
    <dbReference type="NCBI Taxonomy" id="4533"/>
    <lineage>
        <taxon>Eukaryota</taxon>
        <taxon>Viridiplantae</taxon>
        <taxon>Streptophyta</taxon>
        <taxon>Embryophyta</taxon>
        <taxon>Tracheophyta</taxon>
        <taxon>Spermatophyta</taxon>
        <taxon>Magnoliopsida</taxon>
        <taxon>Liliopsida</taxon>
        <taxon>Poales</taxon>
        <taxon>Poaceae</taxon>
        <taxon>BOP clade</taxon>
        <taxon>Oryzoideae</taxon>
        <taxon>Oryzeae</taxon>
        <taxon>Oryzinae</taxon>
        <taxon>Oryza</taxon>
    </lineage>
</organism>
<feature type="region of interest" description="Disordered" evidence="1">
    <location>
        <begin position="33"/>
        <end position="65"/>
    </location>
</feature>
<dbReference type="Proteomes" id="UP000006038">
    <property type="component" value="Chromosome 3"/>
</dbReference>
<dbReference type="HOGENOM" id="CLU_2030317_0_0_1"/>
<dbReference type="Gramene" id="OB03G26070.1">
    <property type="protein sequence ID" value="OB03G26070.1"/>
    <property type="gene ID" value="OB03G26070"/>
</dbReference>
<name>J3LNI1_ORYBR</name>
<evidence type="ECO:0000256" key="1">
    <source>
        <dbReference type="SAM" id="MobiDB-lite"/>
    </source>
</evidence>
<reference evidence="2" key="1">
    <citation type="journal article" date="2013" name="Nat. Commun.">
        <title>Whole-genome sequencing of Oryza brachyantha reveals mechanisms underlying Oryza genome evolution.</title>
        <authorList>
            <person name="Chen J."/>
            <person name="Huang Q."/>
            <person name="Gao D."/>
            <person name="Wang J."/>
            <person name="Lang Y."/>
            <person name="Liu T."/>
            <person name="Li B."/>
            <person name="Bai Z."/>
            <person name="Luis Goicoechea J."/>
            <person name="Liang C."/>
            <person name="Chen C."/>
            <person name="Zhang W."/>
            <person name="Sun S."/>
            <person name="Liao Y."/>
            <person name="Zhang X."/>
            <person name="Yang L."/>
            <person name="Song C."/>
            <person name="Wang M."/>
            <person name="Shi J."/>
            <person name="Liu G."/>
            <person name="Liu J."/>
            <person name="Zhou H."/>
            <person name="Zhou W."/>
            <person name="Yu Q."/>
            <person name="An N."/>
            <person name="Chen Y."/>
            <person name="Cai Q."/>
            <person name="Wang B."/>
            <person name="Liu B."/>
            <person name="Min J."/>
            <person name="Huang Y."/>
            <person name="Wu H."/>
            <person name="Li Z."/>
            <person name="Zhang Y."/>
            <person name="Yin Y."/>
            <person name="Song W."/>
            <person name="Jiang J."/>
            <person name="Jackson S.A."/>
            <person name="Wing R.A."/>
            <person name="Wang J."/>
            <person name="Chen M."/>
        </authorList>
    </citation>
    <scope>NUCLEOTIDE SEQUENCE [LARGE SCALE GENOMIC DNA]</scope>
    <source>
        <strain evidence="2">cv. IRGC 101232</strain>
    </source>
</reference>